<dbReference type="Gene3D" id="3.40.50.300">
    <property type="entry name" value="P-loop containing nucleotide triphosphate hydrolases"/>
    <property type="match status" value="2"/>
</dbReference>
<evidence type="ECO:0000313" key="3">
    <source>
        <dbReference type="Proteomes" id="UP000248480"/>
    </source>
</evidence>
<dbReference type="SUPFAM" id="SSF52540">
    <property type="entry name" value="P-loop containing nucleoside triphosphate hydrolases"/>
    <property type="match status" value="1"/>
</dbReference>
<dbReference type="SMART" id="SM00173">
    <property type="entry name" value="RAS"/>
    <property type="match status" value="1"/>
</dbReference>
<dbReference type="InterPro" id="IPR003578">
    <property type="entry name" value="Small_GTPase_Rho"/>
</dbReference>
<dbReference type="RefSeq" id="XP_012413160.1">
    <property type="nucleotide sequence ID" value="XM_012557706.1"/>
</dbReference>
<keyword evidence="3" id="KW-1185">Reference proteome</keyword>
<dbReference type="CTD" id="29984"/>
<dbReference type="PANTHER" id="PTHR24072">
    <property type="entry name" value="RHO FAMILY GTPASE"/>
    <property type="match status" value="1"/>
</dbReference>
<reference evidence="4" key="1">
    <citation type="submission" date="2025-08" db="UniProtKB">
        <authorList>
            <consortium name="RefSeq"/>
        </authorList>
    </citation>
    <scope>IDENTIFICATION</scope>
</reference>
<dbReference type="OrthoDB" id="8830751at2759"/>
<protein>
    <submittedName>
        <fullName evidence="4">Rho-related GTP-binding protein RhoD isoform X2</fullName>
    </submittedName>
</protein>
<dbReference type="InterPro" id="IPR027417">
    <property type="entry name" value="P-loop_NTPase"/>
</dbReference>
<dbReference type="SMART" id="SM00174">
    <property type="entry name" value="RHO"/>
    <property type="match status" value="1"/>
</dbReference>
<evidence type="ECO:0000256" key="1">
    <source>
        <dbReference type="ARBA" id="ARBA00022741"/>
    </source>
</evidence>
<dbReference type="GO" id="GO:0005525">
    <property type="term" value="F:GTP binding"/>
    <property type="evidence" value="ECO:0007669"/>
    <property type="project" value="UniProtKB-KW"/>
</dbReference>
<keyword evidence="1" id="KW-0547">Nucleotide-binding</keyword>
<gene>
    <name evidence="4" type="primary">RHOD</name>
</gene>
<organism evidence="3 4">
    <name type="scientific">Trichechus manatus latirostris</name>
    <name type="common">Florida manatee</name>
    <dbReference type="NCBI Taxonomy" id="127582"/>
    <lineage>
        <taxon>Eukaryota</taxon>
        <taxon>Metazoa</taxon>
        <taxon>Chordata</taxon>
        <taxon>Craniata</taxon>
        <taxon>Vertebrata</taxon>
        <taxon>Euteleostomi</taxon>
        <taxon>Mammalia</taxon>
        <taxon>Eutheria</taxon>
        <taxon>Afrotheria</taxon>
        <taxon>Sirenia</taxon>
        <taxon>Trichechidae</taxon>
        <taxon>Trichechus</taxon>
    </lineage>
</organism>
<name>A0A2Y9FZE7_TRIMA</name>
<dbReference type="InterPro" id="IPR001806">
    <property type="entry name" value="Small_GTPase"/>
</dbReference>
<accession>A0A2Y9FZE7</accession>
<evidence type="ECO:0000256" key="2">
    <source>
        <dbReference type="ARBA" id="ARBA00023134"/>
    </source>
</evidence>
<proteinExistence type="predicted"/>
<dbReference type="GeneID" id="101347024"/>
<dbReference type="Proteomes" id="UP000248480">
    <property type="component" value="Unplaced"/>
</dbReference>
<dbReference type="SMART" id="SM00175">
    <property type="entry name" value="RAB"/>
    <property type="match status" value="1"/>
</dbReference>
<sequence length="144" mass="16020">MKTAQDAGEEAPPGVQSAKVVLVGDGGCGKTSLLMVFAEGDFPEWYPEVSHFCKETPIVIVGCKTDLRKDDSLVKKLRKNGLEPVTYNRGQEMARSVGAVTYLECSARLHDNVHAVFQEAAKVALSSRRRNFWRRITRNFCMVT</sequence>
<dbReference type="AlphaFoldDB" id="A0A2Y9FZE7"/>
<dbReference type="GO" id="GO:0003924">
    <property type="term" value="F:GTPase activity"/>
    <property type="evidence" value="ECO:0007669"/>
    <property type="project" value="InterPro"/>
</dbReference>
<keyword evidence="2" id="KW-0342">GTP-binding</keyword>
<evidence type="ECO:0000313" key="4">
    <source>
        <dbReference type="RefSeq" id="XP_012413160.1"/>
    </source>
</evidence>
<dbReference type="FunFam" id="3.40.50.300:FF:001806">
    <property type="entry name" value="rho-related GTP-binding protein RhoD isoform X3"/>
    <property type="match status" value="1"/>
</dbReference>
<dbReference type="GO" id="GO:0007264">
    <property type="term" value="P:small GTPase-mediated signal transduction"/>
    <property type="evidence" value="ECO:0007669"/>
    <property type="project" value="InterPro"/>
</dbReference>
<dbReference type="Pfam" id="PF00071">
    <property type="entry name" value="Ras"/>
    <property type="match status" value="1"/>
</dbReference>